<dbReference type="EMBL" id="MSCL01000001">
    <property type="protein sequence ID" value="PQJ76210.1"/>
    <property type="molecule type" value="Genomic_DNA"/>
</dbReference>
<dbReference type="Gene3D" id="2.30.30.940">
    <property type="match status" value="1"/>
</dbReference>
<dbReference type="SMART" id="SM00341">
    <property type="entry name" value="HRDC"/>
    <property type="match status" value="1"/>
</dbReference>
<feature type="domain" description="HRDC" evidence="1">
    <location>
        <begin position="615"/>
        <end position="695"/>
    </location>
</feature>
<dbReference type="Pfam" id="PF00570">
    <property type="entry name" value="HRDC"/>
    <property type="match status" value="1"/>
</dbReference>
<dbReference type="FunFam" id="3.40.50.300:FF:001498">
    <property type="entry name" value="ATP-dependent DNA helicase"/>
    <property type="match status" value="1"/>
</dbReference>
<dbReference type="AlphaFoldDB" id="A0A2S7WF16"/>
<dbReference type="Pfam" id="PF14493">
    <property type="entry name" value="HTH_40"/>
    <property type="match status" value="1"/>
</dbReference>
<dbReference type="Proteomes" id="UP000237608">
    <property type="component" value="Unassembled WGS sequence"/>
</dbReference>
<dbReference type="Gene3D" id="1.10.150.80">
    <property type="entry name" value="HRDC domain"/>
    <property type="match status" value="1"/>
</dbReference>
<dbReference type="GO" id="GO:0003678">
    <property type="term" value="F:DNA helicase activity"/>
    <property type="evidence" value="ECO:0007669"/>
    <property type="project" value="InterPro"/>
</dbReference>
<dbReference type="PANTHER" id="PTHR47642">
    <property type="entry name" value="ATP-DEPENDENT DNA HELICASE"/>
    <property type="match status" value="1"/>
</dbReference>
<dbReference type="SUPFAM" id="SSF47819">
    <property type="entry name" value="HRDC-like"/>
    <property type="match status" value="1"/>
</dbReference>
<dbReference type="CDD" id="cd18809">
    <property type="entry name" value="SF1_C_RecD"/>
    <property type="match status" value="1"/>
</dbReference>
<keyword evidence="2" id="KW-0547">Nucleotide-binding</keyword>
<dbReference type="PROSITE" id="PS50967">
    <property type="entry name" value="HRDC"/>
    <property type="match status" value="1"/>
</dbReference>
<dbReference type="InterPro" id="IPR051055">
    <property type="entry name" value="PIF1_helicase"/>
</dbReference>
<dbReference type="SMART" id="SM00382">
    <property type="entry name" value="AAA"/>
    <property type="match status" value="1"/>
</dbReference>
<dbReference type="InterPro" id="IPR002121">
    <property type="entry name" value="HRDC_dom"/>
</dbReference>
<dbReference type="Gene3D" id="3.40.50.300">
    <property type="entry name" value="P-loop containing nucleotide triphosphate hydrolases"/>
    <property type="match status" value="1"/>
</dbReference>
<keyword evidence="3" id="KW-1185">Reference proteome</keyword>
<sequence length="804" mass="92112">MSSNPELELAIEFINKTDRNLFITGKAGTGKTTFLHQIKSESLKRLVVVAPTGVAAINAKGVTIHSFFQVPFGPILPGQIQNNNEQRRFSKTKIDIIKSLDLIIIDEISMVRADLLDGIDQVMRRYKNREKVFGGAQILMIGDLQQLAPVVKQNEWSLLQHHYETAYFFSSKAYQEANVVTIELKHIYRQKNDDFINILNEIRNDNLSEKSAKILNERYNPTFSPTKEEGYITLTTHNNRATLINNSELNKLTSKSYFFEAIIKGKFSDNSYPNDEKLELKVGAQVMFIKNDSSPEKRYFNGKIGVITDISKENVTVKCPNETDEIVTEFETWENINYTINDETKEIKEEITGEFSQVPLRLAWAITIHKSQGLTFDKAVIDAEASFAHGQTYVALSRCTSLEGLVLKTPITTSSIINDKTVNIFNESVAENHPDEEVLNQSEKQFQLNLISELFDYQSFLYPSTRLLDIFYKNRTSIKGDVLEHLETIKEKGIVPLLKISTAFKNQIKLISENAVLPENSSQIQERFVKAVSYFLMETKANIQKPIHQISFSTDNKTVKTDFEKQFNALQEKLEEKLFALEKMTTGFQVKKYLEVRANAVLQKTEPSKKKTVSSKRDPILALKLRELRDEIRIAQNIPAFQIFTQETLYLMCDLLPRTEKELLKVSGMGKVRVEKYGQEILEVINEYCEENGIHQSKSLQEKPLKEVKKNTKQISLEMFRAGMSVKEIAKERNYTTSTIESHLASYIPSGEVDILELLSLKKYKEILKAIEKVEFKNLTELKEQVDDSFTYAELRLVLLTLEK</sequence>
<keyword evidence="2" id="KW-0347">Helicase</keyword>
<dbReference type="InterPro" id="IPR029491">
    <property type="entry name" value="Helicase_HTH"/>
</dbReference>
<dbReference type="InterPro" id="IPR044876">
    <property type="entry name" value="HRDC_dom_sf"/>
</dbReference>
<dbReference type="GO" id="GO:0006281">
    <property type="term" value="P:DNA repair"/>
    <property type="evidence" value="ECO:0007669"/>
    <property type="project" value="InterPro"/>
</dbReference>
<accession>A0A2S7WF16</accession>
<evidence type="ECO:0000313" key="3">
    <source>
        <dbReference type="Proteomes" id="UP000237608"/>
    </source>
</evidence>
<dbReference type="RefSeq" id="WP_105046557.1">
    <property type="nucleotide sequence ID" value="NZ_CP150662.1"/>
</dbReference>
<evidence type="ECO:0000259" key="1">
    <source>
        <dbReference type="PROSITE" id="PS50967"/>
    </source>
</evidence>
<dbReference type="PANTHER" id="PTHR47642:SF7">
    <property type="entry name" value="ATP-DEPENDENT DNA HELICASE PIF1"/>
    <property type="match status" value="1"/>
</dbReference>
<dbReference type="GO" id="GO:0000166">
    <property type="term" value="F:nucleotide binding"/>
    <property type="evidence" value="ECO:0007669"/>
    <property type="project" value="InterPro"/>
</dbReference>
<dbReference type="OrthoDB" id="9763659at2"/>
<dbReference type="InterPro" id="IPR010285">
    <property type="entry name" value="DNA_helicase_pif1-like_DEAD"/>
</dbReference>
<dbReference type="Pfam" id="PF05970">
    <property type="entry name" value="PIF1"/>
    <property type="match status" value="1"/>
</dbReference>
<comment type="caution">
    <text evidence="2">The sequence shown here is derived from an EMBL/GenBank/DDBJ whole genome shotgun (WGS) entry which is preliminary data.</text>
</comment>
<dbReference type="Gene3D" id="1.10.10.1390">
    <property type="entry name" value="ATP-dependent DNA helicase RecQ"/>
    <property type="match status" value="1"/>
</dbReference>
<reference evidence="2 3" key="1">
    <citation type="submission" date="2016-12" db="EMBL/GenBank/DDBJ databases">
        <title>Trade-off between light-utilization and light-protection in marine flavobacteria.</title>
        <authorList>
            <person name="Kumagai Y."/>
            <person name="Yoshizawa S."/>
            <person name="Kogure K."/>
            <person name="Iwasaki W."/>
        </authorList>
    </citation>
    <scope>NUCLEOTIDE SEQUENCE [LARGE SCALE GENOMIC DNA]</scope>
    <source>
        <strain evidence="2 3">KCTC 22729</strain>
    </source>
</reference>
<evidence type="ECO:0000313" key="2">
    <source>
        <dbReference type="EMBL" id="PQJ76210.1"/>
    </source>
</evidence>
<keyword evidence="2" id="KW-0067">ATP-binding</keyword>
<proteinExistence type="predicted"/>
<dbReference type="GO" id="GO:0000723">
    <property type="term" value="P:telomere maintenance"/>
    <property type="evidence" value="ECO:0007669"/>
    <property type="project" value="InterPro"/>
</dbReference>
<keyword evidence="2" id="KW-0378">Hydrolase</keyword>
<dbReference type="InterPro" id="IPR003593">
    <property type="entry name" value="AAA+_ATPase"/>
</dbReference>
<name>A0A2S7WF16_9FLAO</name>
<dbReference type="GO" id="GO:0003676">
    <property type="term" value="F:nucleic acid binding"/>
    <property type="evidence" value="ECO:0007669"/>
    <property type="project" value="InterPro"/>
</dbReference>
<dbReference type="SUPFAM" id="SSF52540">
    <property type="entry name" value="P-loop containing nucleoside triphosphate hydrolases"/>
    <property type="match status" value="2"/>
</dbReference>
<organism evidence="2 3">
    <name type="scientific">Polaribacter gangjinensis</name>
    <dbReference type="NCBI Taxonomy" id="574710"/>
    <lineage>
        <taxon>Bacteria</taxon>
        <taxon>Pseudomonadati</taxon>
        <taxon>Bacteroidota</taxon>
        <taxon>Flavobacteriia</taxon>
        <taxon>Flavobacteriales</taxon>
        <taxon>Flavobacteriaceae</taxon>
    </lineage>
</organism>
<dbReference type="InterPro" id="IPR027417">
    <property type="entry name" value="P-loop_NTPase"/>
</dbReference>
<gene>
    <name evidence="2" type="ORF">BTO13_09275</name>
</gene>
<protein>
    <submittedName>
        <fullName evidence="2">Helicase</fullName>
    </submittedName>
</protein>
<dbReference type="InterPro" id="IPR010997">
    <property type="entry name" value="HRDC-like_sf"/>
</dbReference>